<name>A0AAQ3MZK4_VIGMU</name>
<feature type="region of interest" description="Disordered" evidence="1">
    <location>
        <begin position="151"/>
        <end position="179"/>
    </location>
</feature>
<evidence type="ECO:0000313" key="3">
    <source>
        <dbReference type="Proteomes" id="UP001374535"/>
    </source>
</evidence>
<reference evidence="2 3" key="1">
    <citation type="journal article" date="2023" name="Life. Sci Alliance">
        <title>Evolutionary insights into 3D genome organization and epigenetic landscape of Vigna mungo.</title>
        <authorList>
            <person name="Junaid A."/>
            <person name="Singh B."/>
            <person name="Bhatia S."/>
        </authorList>
    </citation>
    <scope>NUCLEOTIDE SEQUENCE [LARGE SCALE GENOMIC DNA]</scope>
    <source>
        <strain evidence="2">Urdbean</strain>
    </source>
</reference>
<protein>
    <submittedName>
        <fullName evidence="2">Uncharacterized protein</fullName>
    </submittedName>
</protein>
<feature type="compositionally biased region" description="Low complexity" evidence="1">
    <location>
        <begin position="1"/>
        <end position="21"/>
    </location>
</feature>
<gene>
    <name evidence="2" type="ORF">V8G54_025911</name>
</gene>
<evidence type="ECO:0000313" key="2">
    <source>
        <dbReference type="EMBL" id="WVY99841.1"/>
    </source>
</evidence>
<accession>A0AAQ3MZK4</accession>
<proteinExistence type="predicted"/>
<dbReference type="PRINTS" id="PR01217">
    <property type="entry name" value="PRICHEXTENSN"/>
</dbReference>
<evidence type="ECO:0000256" key="1">
    <source>
        <dbReference type="SAM" id="MobiDB-lite"/>
    </source>
</evidence>
<sequence>MKHVSPSPTSSSSPAAPASLPSLPPKPSPSPTTPPPTSPSTTPPSATPTSSPPPPSPSTASFLDYSLFGDDLPPSPSPPPATPSTPSGTQVRPPPAPVSTASFCSPLFSFVLPLLLYQGFSISFERVREKRTFGLQICFSFRQRRRAATAKGGDGKVRWRQNAAKPSSGELSTSLVMEK</sequence>
<feature type="compositionally biased region" description="Pro residues" evidence="1">
    <location>
        <begin position="22"/>
        <end position="57"/>
    </location>
</feature>
<feature type="compositionally biased region" description="Polar residues" evidence="1">
    <location>
        <begin position="169"/>
        <end position="179"/>
    </location>
</feature>
<feature type="region of interest" description="Disordered" evidence="1">
    <location>
        <begin position="1"/>
        <end position="98"/>
    </location>
</feature>
<keyword evidence="3" id="KW-1185">Reference proteome</keyword>
<organism evidence="2 3">
    <name type="scientific">Vigna mungo</name>
    <name type="common">Black gram</name>
    <name type="synonym">Phaseolus mungo</name>
    <dbReference type="NCBI Taxonomy" id="3915"/>
    <lineage>
        <taxon>Eukaryota</taxon>
        <taxon>Viridiplantae</taxon>
        <taxon>Streptophyta</taxon>
        <taxon>Embryophyta</taxon>
        <taxon>Tracheophyta</taxon>
        <taxon>Spermatophyta</taxon>
        <taxon>Magnoliopsida</taxon>
        <taxon>eudicotyledons</taxon>
        <taxon>Gunneridae</taxon>
        <taxon>Pentapetalae</taxon>
        <taxon>rosids</taxon>
        <taxon>fabids</taxon>
        <taxon>Fabales</taxon>
        <taxon>Fabaceae</taxon>
        <taxon>Papilionoideae</taxon>
        <taxon>50 kb inversion clade</taxon>
        <taxon>NPAAA clade</taxon>
        <taxon>indigoferoid/millettioid clade</taxon>
        <taxon>Phaseoleae</taxon>
        <taxon>Vigna</taxon>
    </lineage>
</organism>
<dbReference type="AlphaFoldDB" id="A0AAQ3MZK4"/>
<dbReference type="EMBL" id="CP144693">
    <property type="protein sequence ID" value="WVY99841.1"/>
    <property type="molecule type" value="Genomic_DNA"/>
</dbReference>
<feature type="compositionally biased region" description="Pro residues" evidence="1">
    <location>
        <begin position="73"/>
        <end position="83"/>
    </location>
</feature>
<dbReference type="Proteomes" id="UP001374535">
    <property type="component" value="Chromosome 8"/>
</dbReference>